<keyword evidence="6" id="KW-1185">Reference proteome</keyword>
<evidence type="ECO:0000313" key="6">
    <source>
        <dbReference type="Proteomes" id="UP000009027"/>
    </source>
</evidence>
<proteinExistence type="predicted"/>
<accession>F9WMB2</accession>
<keyword evidence="1" id="KW-0175">Coiled coil</keyword>
<evidence type="ECO:0008006" key="7">
    <source>
        <dbReference type="Google" id="ProtNLM"/>
    </source>
</evidence>
<keyword evidence="4" id="KW-0732">Signal</keyword>
<feature type="transmembrane region" description="Helical" evidence="3">
    <location>
        <begin position="355"/>
        <end position="376"/>
    </location>
</feature>
<dbReference type="Proteomes" id="UP000009027">
    <property type="component" value="Unassembled WGS sequence"/>
</dbReference>
<dbReference type="VEuPathDB" id="TriTrypDB:TvY486_0013630"/>
<keyword evidence="3" id="KW-0472">Membrane</keyword>
<feature type="chain" id="PRO_5003395190" description="65 kDa invariant surface glycoprotein" evidence="4">
    <location>
        <begin position="22"/>
        <end position="388"/>
    </location>
</feature>
<keyword evidence="3" id="KW-0812">Transmembrane</keyword>
<organism evidence="5 6">
    <name type="scientific">Trypanosoma vivax (strain Y486)</name>
    <dbReference type="NCBI Taxonomy" id="1055687"/>
    <lineage>
        <taxon>Eukaryota</taxon>
        <taxon>Discoba</taxon>
        <taxon>Euglenozoa</taxon>
        <taxon>Kinetoplastea</taxon>
        <taxon>Metakinetoplastina</taxon>
        <taxon>Trypanosomatida</taxon>
        <taxon>Trypanosomatidae</taxon>
        <taxon>Trypanosoma</taxon>
        <taxon>Duttonella</taxon>
    </lineage>
</organism>
<name>F9WMB2_TRYVY</name>
<evidence type="ECO:0000256" key="4">
    <source>
        <dbReference type="SAM" id="SignalP"/>
    </source>
</evidence>
<gene>
    <name evidence="5" type="ORF">TvY486_0013630</name>
</gene>
<feature type="signal peptide" evidence="4">
    <location>
        <begin position="1"/>
        <end position="21"/>
    </location>
</feature>
<evidence type="ECO:0000256" key="2">
    <source>
        <dbReference type="SAM" id="MobiDB-lite"/>
    </source>
</evidence>
<dbReference type="AlphaFoldDB" id="F9WMB2"/>
<feature type="compositionally biased region" description="Low complexity" evidence="2">
    <location>
        <begin position="297"/>
        <end position="312"/>
    </location>
</feature>
<feature type="coiled-coil region" evidence="1">
    <location>
        <begin position="216"/>
        <end position="243"/>
    </location>
</feature>
<feature type="region of interest" description="Disordered" evidence="2">
    <location>
        <begin position="288"/>
        <end position="312"/>
    </location>
</feature>
<evidence type="ECO:0000256" key="3">
    <source>
        <dbReference type="SAM" id="Phobius"/>
    </source>
</evidence>
<evidence type="ECO:0000256" key="1">
    <source>
        <dbReference type="SAM" id="Coils"/>
    </source>
</evidence>
<sequence>MRLMLNAFVLLFLALCGLSMASSTDKPMSENEIATAACRMADMYNRIKFVYDKLNAIYEDVYRNSTDLFYDANRLDAVESTTAASAQKAAGEARQARIDCDWSITASNKHLKGYMKTLESDLPELKANDHDHFEHVHKDCYEFGLYRAHERNISELVEKNRGSLSEWGKSEQKLWDEKKNEVEGILAHRWNTDSHKFDRVRQSFKDFVGQAVVNLLKTLTFKLDIATNKLDEAQELYRNALEKVVQNAVKKCQAGGASAEGNDGAKQPNCEKINEKVNKIMKKREQANLKGADGGVQSESGSTTTAAGSSSAAQAVPDSSTVVYITADDIDSELIEVVTGPVSSAQKSHVSTKTLLAVVIPCAVLLLGAVMCFALWRRSTVKKDPVAL</sequence>
<keyword evidence="3" id="KW-1133">Transmembrane helix</keyword>
<protein>
    <recommendedName>
        <fullName evidence="7">65 kDa invariant surface glycoprotein</fullName>
    </recommendedName>
</protein>
<evidence type="ECO:0000313" key="5">
    <source>
        <dbReference type="EMBL" id="CCD18665.1"/>
    </source>
</evidence>
<dbReference type="EMBL" id="CAEX01001622">
    <property type="protein sequence ID" value="CCD18665.1"/>
    <property type="molecule type" value="Genomic_DNA"/>
</dbReference>
<reference evidence="5 6" key="1">
    <citation type="journal article" date="2012" name="Proc. Natl. Acad. Sci. U.S.A.">
        <title>Antigenic diversity is generated by distinct evolutionary mechanisms in African trypanosome species.</title>
        <authorList>
            <person name="Jackson A.P."/>
            <person name="Berry A."/>
            <person name="Aslett M."/>
            <person name="Allison H.C."/>
            <person name="Burton P."/>
            <person name="Vavrova-Anderson J."/>
            <person name="Brown R."/>
            <person name="Browne H."/>
            <person name="Corton N."/>
            <person name="Hauser H."/>
            <person name="Gamble J."/>
            <person name="Gilderthorp R."/>
            <person name="Marcello L."/>
            <person name="McQuillan J."/>
            <person name="Otto T.D."/>
            <person name="Quail M.A."/>
            <person name="Sanders M.J."/>
            <person name="van Tonder A."/>
            <person name="Ginger M.L."/>
            <person name="Field M.C."/>
            <person name="Barry J.D."/>
            <person name="Hertz-Fowler C."/>
            <person name="Berriman M."/>
        </authorList>
    </citation>
    <scope>NUCLEOTIDE SEQUENCE</scope>
    <source>
        <strain evidence="5 6">Y486</strain>
    </source>
</reference>